<proteinExistence type="predicted"/>
<evidence type="ECO:0000313" key="1">
    <source>
        <dbReference type="EMBL" id="KAK1595254.1"/>
    </source>
</evidence>
<evidence type="ECO:0000313" key="2">
    <source>
        <dbReference type="Proteomes" id="UP001230504"/>
    </source>
</evidence>
<dbReference type="Proteomes" id="UP001230504">
    <property type="component" value="Unassembled WGS sequence"/>
</dbReference>
<gene>
    <name evidence="1" type="ORF">LY79DRAFT_108064</name>
</gene>
<name>A0AAD8Q477_9PEZI</name>
<dbReference type="GeneID" id="85434921"/>
<sequence>MKVARRPPDLAGLNLTNSPIAFFPWCNPRKAPRCQRSSVCACASHAFALCPSKISAHPFGSTFCVLQQHPFSCCHPISPLTPPKP</sequence>
<accession>A0AAD8Q477</accession>
<dbReference type="RefSeq" id="XP_060416301.1">
    <property type="nucleotide sequence ID" value="XM_060550681.1"/>
</dbReference>
<protein>
    <submittedName>
        <fullName evidence="1">Uncharacterized protein</fullName>
    </submittedName>
</protein>
<dbReference type="AlphaFoldDB" id="A0AAD8Q477"/>
<dbReference type="EMBL" id="JAHLJV010000016">
    <property type="protein sequence ID" value="KAK1595254.1"/>
    <property type="molecule type" value="Genomic_DNA"/>
</dbReference>
<comment type="caution">
    <text evidence="1">The sequence shown here is derived from an EMBL/GenBank/DDBJ whole genome shotgun (WGS) entry which is preliminary data.</text>
</comment>
<reference evidence="1" key="1">
    <citation type="submission" date="2021-06" db="EMBL/GenBank/DDBJ databases">
        <title>Comparative genomics, transcriptomics and evolutionary studies reveal genomic signatures of adaptation to plant cell wall in hemibiotrophic fungi.</title>
        <authorList>
            <consortium name="DOE Joint Genome Institute"/>
            <person name="Baroncelli R."/>
            <person name="Diaz J.F."/>
            <person name="Benocci T."/>
            <person name="Peng M."/>
            <person name="Battaglia E."/>
            <person name="Haridas S."/>
            <person name="Andreopoulos W."/>
            <person name="Labutti K."/>
            <person name="Pangilinan J."/>
            <person name="Floch G.L."/>
            <person name="Makela M.R."/>
            <person name="Henrissat B."/>
            <person name="Grigoriev I.V."/>
            <person name="Crouch J.A."/>
            <person name="De Vries R.P."/>
            <person name="Sukno S.A."/>
            <person name="Thon M.R."/>
        </authorList>
    </citation>
    <scope>NUCLEOTIDE SEQUENCE</scope>
    <source>
        <strain evidence="1">CBS 125086</strain>
    </source>
</reference>
<keyword evidence="2" id="KW-1185">Reference proteome</keyword>
<organism evidence="1 2">
    <name type="scientific">Colletotrichum navitas</name>
    <dbReference type="NCBI Taxonomy" id="681940"/>
    <lineage>
        <taxon>Eukaryota</taxon>
        <taxon>Fungi</taxon>
        <taxon>Dikarya</taxon>
        <taxon>Ascomycota</taxon>
        <taxon>Pezizomycotina</taxon>
        <taxon>Sordariomycetes</taxon>
        <taxon>Hypocreomycetidae</taxon>
        <taxon>Glomerellales</taxon>
        <taxon>Glomerellaceae</taxon>
        <taxon>Colletotrichum</taxon>
        <taxon>Colletotrichum graminicola species complex</taxon>
    </lineage>
</organism>